<proteinExistence type="predicted"/>
<dbReference type="EMBL" id="VIEB01000148">
    <property type="protein sequence ID" value="TQE03958.1"/>
    <property type="molecule type" value="Genomic_DNA"/>
</dbReference>
<gene>
    <name evidence="2" type="ORF">C1H46_010485</name>
</gene>
<name>A0A540MYT3_MALBA</name>
<organism evidence="2 3">
    <name type="scientific">Malus baccata</name>
    <name type="common">Siberian crab apple</name>
    <name type="synonym">Pyrus baccata</name>
    <dbReference type="NCBI Taxonomy" id="106549"/>
    <lineage>
        <taxon>Eukaryota</taxon>
        <taxon>Viridiplantae</taxon>
        <taxon>Streptophyta</taxon>
        <taxon>Embryophyta</taxon>
        <taxon>Tracheophyta</taxon>
        <taxon>Spermatophyta</taxon>
        <taxon>Magnoliopsida</taxon>
        <taxon>eudicotyledons</taxon>
        <taxon>Gunneridae</taxon>
        <taxon>Pentapetalae</taxon>
        <taxon>rosids</taxon>
        <taxon>fabids</taxon>
        <taxon>Rosales</taxon>
        <taxon>Rosaceae</taxon>
        <taxon>Amygdaloideae</taxon>
        <taxon>Maleae</taxon>
        <taxon>Malus</taxon>
    </lineage>
</organism>
<evidence type="ECO:0000313" key="3">
    <source>
        <dbReference type="Proteomes" id="UP000315295"/>
    </source>
</evidence>
<keyword evidence="3" id="KW-1185">Reference proteome</keyword>
<evidence type="ECO:0000313" key="2">
    <source>
        <dbReference type="EMBL" id="TQE03958.1"/>
    </source>
</evidence>
<reference evidence="2 3" key="1">
    <citation type="journal article" date="2019" name="G3 (Bethesda)">
        <title>Sequencing of a Wild Apple (Malus baccata) Genome Unravels the Differences Between Cultivated and Wild Apple Species Regarding Disease Resistance and Cold Tolerance.</title>
        <authorList>
            <person name="Chen X."/>
        </authorList>
    </citation>
    <scope>NUCLEOTIDE SEQUENCE [LARGE SCALE GENOMIC DNA]</scope>
    <source>
        <strain evidence="3">cv. Shandingzi</strain>
        <tissue evidence="2">Leaves</tissue>
    </source>
</reference>
<dbReference type="STRING" id="106549.A0A540MYT3"/>
<feature type="region of interest" description="Disordered" evidence="1">
    <location>
        <begin position="77"/>
        <end position="171"/>
    </location>
</feature>
<feature type="compositionally biased region" description="Low complexity" evidence="1">
    <location>
        <begin position="115"/>
        <end position="129"/>
    </location>
</feature>
<feature type="region of interest" description="Disordered" evidence="1">
    <location>
        <begin position="27"/>
        <end position="60"/>
    </location>
</feature>
<accession>A0A540MYT3</accession>
<dbReference type="Proteomes" id="UP000315295">
    <property type="component" value="Unassembled WGS sequence"/>
</dbReference>
<feature type="compositionally biased region" description="Polar residues" evidence="1">
    <location>
        <begin position="130"/>
        <end position="143"/>
    </location>
</feature>
<feature type="compositionally biased region" description="Polar residues" evidence="1">
    <location>
        <begin position="46"/>
        <end position="57"/>
    </location>
</feature>
<dbReference type="AlphaFoldDB" id="A0A540MYT3"/>
<evidence type="ECO:0000256" key="1">
    <source>
        <dbReference type="SAM" id="MobiDB-lite"/>
    </source>
</evidence>
<sequence length="171" mass="18106">MTSLAHAVVPVNKSFGAEKQIKKCGAKGKAKQSVPAKAAQDIDAETTANNVSKTNSKVMEDPFVVLGQYSDPLKEISRLSKSGSSKVDSPSVNNGRAFDDIDPFDSLGKSVPAFSSGRNNRGNDSGNLRADTSVNNNKASTSKESTEKPSVRSPDNLSQKKVPLKLISTPL</sequence>
<protein>
    <submittedName>
        <fullName evidence="2">Uncharacterized protein</fullName>
    </submittedName>
</protein>
<comment type="caution">
    <text evidence="2">The sequence shown here is derived from an EMBL/GenBank/DDBJ whole genome shotgun (WGS) entry which is preliminary data.</text>
</comment>
<feature type="compositionally biased region" description="Low complexity" evidence="1">
    <location>
        <begin position="79"/>
        <end position="91"/>
    </location>
</feature>